<gene>
    <name evidence="2" type="ORF">H8R94_06490</name>
</gene>
<sequence>MKDKLQKKDMTFLLALAGFGFLCVLRYYNENMMQHLWALSILGNRRIIQGMTAVFFLILIGVAGQALRKVSKENRSGIYYMATLLAVCLMPMFICDSYMGSPDLYAWVIILLCIVALLNGRCDGIVLPGILLAAYICPMIVFSGGALLFAAVLAKGMCEDNKRNMVQAAGMVVMAFVAFVLAKETYGFAADVQGRISGKRFLVIVLLFLPYTYAIFQFFASLIKEQTDGRHRLAYLLCGLGSVPGFLLWAYLGDYCRAVIYAFVYYLLLLLILYCQELAFQTSWNTFRLWIKEKVVLEPVVVIYPLIILTFWMVSNDFIDAESIIEFTR</sequence>
<feature type="transmembrane region" description="Helical" evidence="1">
    <location>
        <begin position="295"/>
        <end position="314"/>
    </location>
</feature>
<dbReference type="Proteomes" id="UP000643810">
    <property type="component" value="Unassembled WGS sequence"/>
</dbReference>
<keyword evidence="1" id="KW-0472">Membrane</keyword>
<proteinExistence type="predicted"/>
<keyword evidence="1" id="KW-0812">Transmembrane</keyword>
<dbReference type="EMBL" id="JACOPG010000002">
    <property type="protein sequence ID" value="MBC5686255.1"/>
    <property type="molecule type" value="Genomic_DNA"/>
</dbReference>
<feature type="transmembrane region" description="Helical" evidence="1">
    <location>
        <begin position="165"/>
        <end position="182"/>
    </location>
</feature>
<keyword evidence="3" id="KW-1185">Reference proteome</keyword>
<dbReference type="RefSeq" id="WP_178010140.1">
    <property type="nucleotide sequence ID" value="NZ_JACOPG010000002.1"/>
</dbReference>
<reference evidence="2 3" key="1">
    <citation type="submission" date="2020-08" db="EMBL/GenBank/DDBJ databases">
        <title>Genome public.</title>
        <authorList>
            <person name="Liu C."/>
            <person name="Sun Q."/>
        </authorList>
    </citation>
    <scope>NUCLEOTIDE SEQUENCE [LARGE SCALE GENOMIC DNA]</scope>
    <source>
        <strain evidence="2 3">NSJ-9</strain>
    </source>
</reference>
<evidence type="ECO:0000313" key="3">
    <source>
        <dbReference type="Proteomes" id="UP000643810"/>
    </source>
</evidence>
<protein>
    <submittedName>
        <fullName evidence="2">Uncharacterized protein</fullName>
    </submittedName>
</protein>
<feature type="transmembrane region" description="Helical" evidence="1">
    <location>
        <begin position="233"/>
        <end position="252"/>
    </location>
</feature>
<evidence type="ECO:0000313" key="2">
    <source>
        <dbReference type="EMBL" id="MBC5686255.1"/>
    </source>
</evidence>
<feature type="transmembrane region" description="Helical" evidence="1">
    <location>
        <begin position="78"/>
        <end position="95"/>
    </location>
</feature>
<keyword evidence="1" id="KW-1133">Transmembrane helix</keyword>
<accession>A0ABR7GFN4</accession>
<comment type="caution">
    <text evidence="2">The sequence shown here is derived from an EMBL/GenBank/DDBJ whole genome shotgun (WGS) entry which is preliminary data.</text>
</comment>
<feature type="transmembrane region" description="Helical" evidence="1">
    <location>
        <begin position="202"/>
        <end position="221"/>
    </location>
</feature>
<feature type="transmembrane region" description="Helical" evidence="1">
    <location>
        <begin position="48"/>
        <end position="66"/>
    </location>
</feature>
<name>A0ABR7GFN4_9FIRM</name>
<organism evidence="2 3">
    <name type="scientific">Roseburia lenta</name>
    <dbReference type="NCBI Taxonomy" id="2763061"/>
    <lineage>
        <taxon>Bacteria</taxon>
        <taxon>Bacillati</taxon>
        <taxon>Bacillota</taxon>
        <taxon>Clostridia</taxon>
        <taxon>Lachnospirales</taxon>
        <taxon>Lachnospiraceae</taxon>
        <taxon>Roseburia</taxon>
    </lineage>
</organism>
<feature type="transmembrane region" description="Helical" evidence="1">
    <location>
        <begin position="132"/>
        <end position="153"/>
    </location>
</feature>
<feature type="transmembrane region" description="Helical" evidence="1">
    <location>
        <begin position="258"/>
        <end position="275"/>
    </location>
</feature>
<feature type="transmembrane region" description="Helical" evidence="1">
    <location>
        <begin position="12"/>
        <end position="28"/>
    </location>
</feature>
<feature type="transmembrane region" description="Helical" evidence="1">
    <location>
        <begin position="104"/>
        <end position="120"/>
    </location>
</feature>
<evidence type="ECO:0000256" key="1">
    <source>
        <dbReference type="SAM" id="Phobius"/>
    </source>
</evidence>